<dbReference type="AlphaFoldDB" id="A0A1H6A2Y9"/>
<evidence type="ECO:0000313" key="2">
    <source>
        <dbReference type="Proteomes" id="UP000236728"/>
    </source>
</evidence>
<name>A0A1H6A2Y9_9BACT</name>
<evidence type="ECO:0000313" key="1">
    <source>
        <dbReference type="EMBL" id="SEG42730.1"/>
    </source>
</evidence>
<accession>A0A1H6A2Y9</accession>
<reference evidence="1 2" key="1">
    <citation type="submission" date="2016-10" db="EMBL/GenBank/DDBJ databases">
        <authorList>
            <person name="de Groot N.N."/>
        </authorList>
    </citation>
    <scope>NUCLEOTIDE SEQUENCE [LARGE SCALE GENOMIC DNA]</scope>
    <source>
        <strain evidence="1 2">DSM 22489</strain>
    </source>
</reference>
<dbReference type="EMBL" id="FNVA01000005">
    <property type="protein sequence ID" value="SEG42730.1"/>
    <property type="molecule type" value="Genomic_DNA"/>
</dbReference>
<organism evidence="1 2">
    <name type="scientific">Bryocella elongata</name>
    <dbReference type="NCBI Taxonomy" id="863522"/>
    <lineage>
        <taxon>Bacteria</taxon>
        <taxon>Pseudomonadati</taxon>
        <taxon>Acidobacteriota</taxon>
        <taxon>Terriglobia</taxon>
        <taxon>Terriglobales</taxon>
        <taxon>Acidobacteriaceae</taxon>
        <taxon>Bryocella</taxon>
    </lineage>
</organism>
<dbReference type="Proteomes" id="UP000236728">
    <property type="component" value="Unassembled WGS sequence"/>
</dbReference>
<proteinExistence type="predicted"/>
<keyword evidence="2" id="KW-1185">Reference proteome</keyword>
<protein>
    <submittedName>
        <fullName evidence="1">Uncharacterized protein</fullName>
    </submittedName>
</protein>
<gene>
    <name evidence="1" type="ORF">SAMN05421819_2875</name>
</gene>
<sequence>MVGTIKYTVARLCIPPDAEYSDRMAALAQITPQQEAIREALASLSLPEGVALQAVELRENSFGEPSWFIIYAVAPIHLSDEDRAKQLSDLIDDTLRALDRLDLPLFEYVDFVVA</sequence>